<dbReference type="Pfam" id="PF02170">
    <property type="entry name" value="PAZ"/>
    <property type="match status" value="1"/>
</dbReference>
<comment type="caution">
    <text evidence="9">The sequence shown here is derived from an EMBL/GenBank/DDBJ whole genome shotgun (WGS) entry which is preliminary data.</text>
</comment>
<dbReference type="AlphaFoldDB" id="A0AAD1Y332"/>
<evidence type="ECO:0000313" key="9">
    <source>
        <dbReference type="EMBL" id="CAI2383823.1"/>
    </source>
</evidence>
<evidence type="ECO:0000313" key="10">
    <source>
        <dbReference type="Proteomes" id="UP001295684"/>
    </source>
</evidence>
<evidence type="ECO:0000256" key="5">
    <source>
        <dbReference type="ARBA" id="ARBA00023158"/>
    </source>
</evidence>
<reference evidence="9" key="1">
    <citation type="submission" date="2023-07" db="EMBL/GenBank/DDBJ databases">
        <authorList>
            <consortium name="AG Swart"/>
            <person name="Singh M."/>
            <person name="Singh A."/>
            <person name="Seah K."/>
            <person name="Emmerich C."/>
        </authorList>
    </citation>
    <scope>NUCLEOTIDE SEQUENCE</scope>
    <source>
        <strain evidence="9">DP1</strain>
    </source>
</reference>
<evidence type="ECO:0000256" key="6">
    <source>
        <dbReference type="ARBA" id="ARBA00038291"/>
    </source>
</evidence>
<dbReference type="InterPro" id="IPR003165">
    <property type="entry name" value="Piwi"/>
</dbReference>
<accession>A0AAD1Y332</accession>
<dbReference type="Gene3D" id="3.40.50.2300">
    <property type="match status" value="1"/>
</dbReference>
<dbReference type="CDD" id="cd04658">
    <property type="entry name" value="Piwi_piwi-like_Euk"/>
    <property type="match status" value="1"/>
</dbReference>
<dbReference type="SUPFAM" id="SSF101690">
    <property type="entry name" value="PAZ domain"/>
    <property type="match status" value="1"/>
</dbReference>
<dbReference type="SMART" id="SM00949">
    <property type="entry name" value="PAZ"/>
    <property type="match status" value="1"/>
</dbReference>
<dbReference type="Pfam" id="PF02171">
    <property type="entry name" value="Piwi"/>
    <property type="match status" value="1"/>
</dbReference>
<dbReference type="InterPro" id="IPR036397">
    <property type="entry name" value="RNaseH_sf"/>
</dbReference>
<comment type="subcellular location">
    <subcellularLocation>
        <location evidence="1">Cytoplasm</location>
    </subcellularLocation>
</comment>
<dbReference type="PROSITE" id="PS50821">
    <property type="entry name" value="PAZ"/>
    <property type="match status" value="1"/>
</dbReference>
<evidence type="ECO:0000256" key="1">
    <source>
        <dbReference type="ARBA" id="ARBA00004496"/>
    </source>
</evidence>
<keyword evidence="3" id="KW-0963">Cytoplasm</keyword>
<dbReference type="SUPFAM" id="SSF53098">
    <property type="entry name" value="Ribonuclease H-like"/>
    <property type="match status" value="1"/>
</dbReference>
<keyword evidence="10" id="KW-1185">Reference proteome</keyword>
<evidence type="ECO:0000259" key="7">
    <source>
        <dbReference type="PROSITE" id="PS50821"/>
    </source>
</evidence>
<dbReference type="PANTHER" id="PTHR22891">
    <property type="entry name" value="EUKARYOTIC TRANSLATION INITIATION FACTOR 2C"/>
    <property type="match status" value="1"/>
</dbReference>
<dbReference type="Gene3D" id="2.170.260.10">
    <property type="entry name" value="paz domain"/>
    <property type="match status" value="1"/>
</dbReference>
<keyword evidence="2" id="KW-0217">Developmental protein</keyword>
<feature type="domain" description="Piwi" evidence="8">
    <location>
        <begin position="449"/>
        <end position="749"/>
    </location>
</feature>
<feature type="domain" description="PAZ" evidence="7">
    <location>
        <begin position="186"/>
        <end position="286"/>
    </location>
</feature>
<dbReference type="InterPro" id="IPR036085">
    <property type="entry name" value="PAZ_dom_sf"/>
</dbReference>
<dbReference type="EMBL" id="CAMPGE010026130">
    <property type="protein sequence ID" value="CAI2383823.1"/>
    <property type="molecule type" value="Genomic_DNA"/>
</dbReference>
<dbReference type="FunFam" id="2.170.260.10:FF:000003">
    <property type="entry name" value="Piwi-like RNA-mediated gene silencing 2"/>
    <property type="match status" value="1"/>
</dbReference>
<organism evidence="9 10">
    <name type="scientific">Euplotes crassus</name>
    <dbReference type="NCBI Taxonomy" id="5936"/>
    <lineage>
        <taxon>Eukaryota</taxon>
        <taxon>Sar</taxon>
        <taxon>Alveolata</taxon>
        <taxon>Ciliophora</taxon>
        <taxon>Intramacronucleata</taxon>
        <taxon>Spirotrichea</taxon>
        <taxon>Hypotrichia</taxon>
        <taxon>Euplotida</taxon>
        <taxon>Euplotidae</taxon>
        <taxon>Moneuplotes</taxon>
    </lineage>
</organism>
<dbReference type="InterPro" id="IPR003100">
    <property type="entry name" value="PAZ_dom"/>
</dbReference>
<dbReference type="GO" id="GO:0003723">
    <property type="term" value="F:RNA binding"/>
    <property type="evidence" value="ECO:0007669"/>
    <property type="project" value="UniProtKB-KW"/>
</dbReference>
<evidence type="ECO:0000259" key="8">
    <source>
        <dbReference type="PROSITE" id="PS50822"/>
    </source>
</evidence>
<proteinExistence type="inferred from homology"/>
<protein>
    <submittedName>
        <fullName evidence="9">Uncharacterized protein</fullName>
    </submittedName>
</protein>
<evidence type="ECO:0000256" key="3">
    <source>
        <dbReference type="ARBA" id="ARBA00022490"/>
    </source>
</evidence>
<evidence type="ECO:0000256" key="2">
    <source>
        <dbReference type="ARBA" id="ARBA00022473"/>
    </source>
</evidence>
<keyword evidence="4" id="KW-0694">RNA-binding</keyword>
<dbReference type="PROSITE" id="PS50822">
    <property type="entry name" value="PIWI"/>
    <property type="match status" value="1"/>
</dbReference>
<keyword evidence="5" id="KW-0943">RNA-mediated gene silencing</keyword>
<dbReference type="CDD" id="cd02845">
    <property type="entry name" value="PAZ_piwi_like"/>
    <property type="match status" value="1"/>
</dbReference>
<dbReference type="InterPro" id="IPR012337">
    <property type="entry name" value="RNaseH-like_sf"/>
</dbReference>
<sequence>MHTKPKHSTTAVDQVLKTNFFRIDIKDGKKKQTVYKYNLLFDPEIPEDSNKIKMRVHRTIREDLQKNIGENMYIGNCLYALSQKEESFNLIGKFQEIEYRCTVKPVSILSENDPERYMLIKVLFNGLLKRLCLENIGRNYFCMDKAEKVFSHNASVIPGYASGLKCAQDGIIINIDVSHRVLRHDTVIDFMSKLRGHRDERTKEIIGRTVMTIYNKKTYRVTDVDYTSGPTSCFEDKQGNKIKYTDYYKEKYGKTIKNESQPLLIHENPKNKQKIILIPELCAMTGISDDMRKDFRFMKDLAKKTNVNATKRYKECAKLFTIIKENEKCKEQLKKWNLDLNNTGVDVKAKLYQSGSLVMGGENYIDPNSADIDRKIQARMLEQPKLQTWGIFYLEKDQRILSKFKENFQKSIKLFGYNCEPPAVFGVKSPRFEDWKNILAKNLNKRVKMIVLLLPGSKNNNPIYHDIKELLLNKYPVPSQVVLSSTIGKGKNLISICNKILIQMCAKIGGVPWTVSDIPCVQEGTMVCGLGVQEVKNKNMSGVLGFTSSKDKGCTKYFSTSKILDANAGRDNSENIANIVKDIMKTALEQYKKETGDYPKNVIVYREGANESRKELITMFEVTGVKQVFKSLDIDAKLAYLLVCKRVNVKLFRESRGGFENSHPGTVVNSGITEDEKEFFLISQKTLQGTATPTHYINCYDDTSITPAEIHELTYKLCFTYFNVSGSIRVPSLVQYATRFSDLMMNVSKPTKNRASFQKVTLHKHLEDNVSTLYYI</sequence>
<evidence type="ECO:0000256" key="4">
    <source>
        <dbReference type="ARBA" id="ARBA00022884"/>
    </source>
</evidence>
<dbReference type="GO" id="GO:0005737">
    <property type="term" value="C:cytoplasm"/>
    <property type="evidence" value="ECO:0007669"/>
    <property type="project" value="UniProtKB-SubCell"/>
</dbReference>
<dbReference type="Gene3D" id="3.30.420.10">
    <property type="entry name" value="Ribonuclease H-like superfamily/Ribonuclease H"/>
    <property type="match status" value="1"/>
</dbReference>
<dbReference type="Proteomes" id="UP001295684">
    <property type="component" value="Unassembled WGS sequence"/>
</dbReference>
<dbReference type="SMART" id="SM00950">
    <property type="entry name" value="Piwi"/>
    <property type="match status" value="1"/>
</dbReference>
<gene>
    <name evidence="9" type="ORF">ECRASSUSDP1_LOCUS25335</name>
</gene>
<name>A0AAD1Y332_EUPCR</name>
<comment type="similarity">
    <text evidence="6">Belongs to the argonaute family. Piwi subfamily.</text>
</comment>
<dbReference type="GO" id="GO:0031047">
    <property type="term" value="P:regulatory ncRNA-mediated gene silencing"/>
    <property type="evidence" value="ECO:0007669"/>
    <property type="project" value="UniProtKB-KW"/>
</dbReference>